<evidence type="ECO:0000259" key="7">
    <source>
        <dbReference type="PROSITE" id="PS51898"/>
    </source>
</evidence>
<dbReference type="Pfam" id="PF02899">
    <property type="entry name" value="Phage_int_SAM_1"/>
    <property type="match status" value="1"/>
</dbReference>
<dbReference type="SUPFAM" id="SSF56349">
    <property type="entry name" value="DNA breaking-rejoining enzymes"/>
    <property type="match status" value="1"/>
</dbReference>
<protein>
    <submittedName>
        <fullName evidence="9">Site-specific integrase</fullName>
    </submittedName>
</protein>
<evidence type="ECO:0000256" key="2">
    <source>
        <dbReference type="ARBA" id="ARBA00008857"/>
    </source>
</evidence>
<comment type="caution">
    <text evidence="9">The sequence shown here is derived from an EMBL/GenBank/DDBJ whole genome shotgun (WGS) entry which is preliminary data.</text>
</comment>
<dbReference type="PROSITE" id="PS51898">
    <property type="entry name" value="TYR_RECOMBINASE"/>
    <property type="match status" value="1"/>
</dbReference>
<evidence type="ECO:0000313" key="10">
    <source>
        <dbReference type="Proteomes" id="UP000776700"/>
    </source>
</evidence>
<feature type="domain" description="Core-binding (CB)" evidence="8">
    <location>
        <begin position="22"/>
        <end position="108"/>
    </location>
</feature>
<evidence type="ECO:0000313" key="9">
    <source>
        <dbReference type="EMBL" id="HJG95842.1"/>
    </source>
</evidence>
<comment type="function">
    <text evidence="1">Site-specific tyrosine recombinase, which acts by catalyzing the cutting and rejoining of the recombining DNA molecules.</text>
</comment>
<evidence type="ECO:0000256" key="1">
    <source>
        <dbReference type="ARBA" id="ARBA00003283"/>
    </source>
</evidence>
<dbReference type="Proteomes" id="UP000776700">
    <property type="component" value="Unassembled WGS sequence"/>
</dbReference>
<keyword evidence="3" id="KW-0229">DNA integration</keyword>
<dbReference type="InterPro" id="IPR004107">
    <property type="entry name" value="Integrase_SAM-like_N"/>
</dbReference>
<dbReference type="InterPro" id="IPR013762">
    <property type="entry name" value="Integrase-like_cat_sf"/>
</dbReference>
<dbReference type="InterPro" id="IPR010998">
    <property type="entry name" value="Integrase_recombinase_N"/>
</dbReference>
<evidence type="ECO:0000256" key="4">
    <source>
        <dbReference type="ARBA" id="ARBA00023125"/>
    </source>
</evidence>
<dbReference type="Gene3D" id="1.10.443.10">
    <property type="entry name" value="Intergrase catalytic core"/>
    <property type="match status" value="1"/>
</dbReference>
<comment type="similarity">
    <text evidence="2">Belongs to the 'phage' integrase family.</text>
</comment>
<feature type="domain" description="Tyr recombinase" evidence="7">
    <location>
        <begin position="134"/>
        <end position="328"/>
    </location>
</feature>
<dbReference type="InterPro" id="IPR002104">
    <property type="entry name" value="Integrase_catalytic"/>
</dbReference>
<evidence type="ECO:0000256" key="6">
    <source>
        <dbReference type="PROSITE-ProRule" id="PRU01248"/>
    </source>
</evidence>
<accession>A0A921MZD6</accession>
<dbReference type="PROSITE" id="PS51900">
    <property type="entry name" value="CB"/>
    <property type="match status" value="1"/>
</dbReference>
<evidence type="ECO:0000256" key="5">
    <source>
        <dbReference type="ARBA" id="ARBA00023172"/>
    </source>
</evidence>
<dbReference type="Gene3D" id="1.10.150.130">
    <property type="match status" value="1"/>
</dbReference>
<dbReference type="GO" id="GO:0006310">
    <property type="term" value="P:DNA recombination"/>
    <property type="evidence" value="ECO:0007669"/>
    <property type="project" value="UniProtKB-KW"/>
</dbReference>
<dbReference type="GO" id="GO:0003677">
    <property type="term" value="F:DNA binding"/>
    <property type="evidence" value="ECO:0007669"/>
    <property type="project" value="UniProtKB-UniRule"/>
</dbReference>
<dbReference type="EMBL" id="DYUB01000070">
    <property type="protein sequence ID" value="HJG95842.1"/>
    <property type="molecule type" value="Genomic_DNA"/>
</dbReference>
<keyword evidence="4 6" id="KW-0238">DNA-binding</keyword>
<evidence type="ECO:0000256" key="3">
    <source>
        <dbReference type="ARBA" id="ARBA00022908"/>
    </source>
</evidence>
<dbReference type="InterPro" id="IPR011010">
    <property type="entry name" value="DNA_brk_join_enz"/>
</dbReference>
<proteinExistence type="inferred from homology"/>
<dbReference type="GO" id="GO:0015074">
    <property type="term" value="P:DNA integration"/>
    <property type="evidence" value="ECO:0007669"/>
    <property type="project" value="UniProtKB-KW"/>
</dbReference>
<evidence type="ECO:0000259" key="8">
    <source>
        <dbReference type="PROSITE" id="PS51900"/>
    </source>
</evidence>
<sequence>MAEKKHVYNRFYDETKWNNVPKFNKTLIDDFLLELKAQGKSKNTISQYFNDLRIICIYIHDELGNKEFRDLKKKHFRNMVLFFKEKGMSNARVNRLMSAVRSMLEYGSNEEDYEDDLEINYASKIKGLQKEQVKKIVFLSWEEVELIYKELKEQERYQEATLLALAIDSAGRKNELHQVTKDSITPDGNFTNEVIGKRAKKFRLMYNDMTKEAFDLYMKQRGEDDIESLWITSRGEIRKLDVDGLYDMVVSWRKILEDKTGEYKEFNVHSLRHISLELLSTGEHYVAKKLGKKFDLDSLKLLAHHESIETTSGYLKDRSDDMLMEAFNLN</sequence>
<organism evidence="9 10">
    <name type="scientific">Romboutsia timonensis</name>
    <dbReference type="NCBI Taxonomy" id="1776391"/>
    <lineage>
        <taxon>Bacteria</taxon>
        <taxon>Bacillati</taxon>
        <taxon>Bacillota</taxon>
        <taxon>Clostridia</taxon>
        <taxon>Peptostreptococcales</taxon>
        <taxon>Peptostreptococcaceae</taxon>
        <taxon>Romboutsia</taxon>
    </lineage>
</organism>
<name>A0A921MZD6_9FIRM</name>
<dbReference type="AlphaFoldDB" id="A0A921MZD6"/>
<reference evidence="9" key="2">
    <citation type="submission" date="2021-09" db="EMBL/GenBank/DDBJ databases">
        <authorList>
            <person name="Gilroy R."/>
        </authorList>
    </citation>
    <scope>NUCLEOTIDE SEQUENCE</scope>
    <source>
        <strain evidence="9">1277</strain>
    </source>
</reference>
<keyword evidence="5" id="KW-0233">DNA recombination</keyword>
<reference evidence="9" key="1">
    <citation type="journal article" date="2021" name="PeerJ">
        <title>Extensive microbial diversity within the chicken gut microbiome revealed by metagenomics and culture.</title>
        <authorList>
            <person name="Gilroy R."/>
            <person name="Ravi A."/>
            <person name="Getino M."/>
            <person name="Pursley I."/>
            <person name="Horton D.L."/>
            <person name="Alikhan N.F."/>
            <person name="Baker D."/>
            <person name="Gharbi K."/>
            <person name="Hall N."/>
            <person name="Watson M."/>
            <person name="Adriaenssens E.M."/>
            <person name="Foster-Nyarko E."/>
            <person name="Jarju S."/>
            <person name="Secka A."/>
            <person name="Antonio M."/>
            <person name="Oren A."/>
            <person name="Chaudhuri R.R."/>
            <person name="La Ragione R."/>
            <person name="Hildebrand F."/>
            <person name="Pallen M.J."/>
        </authorList>
    </citation>
    <scope>NUCLEOTIDE SEQUENCE</scope>
    <source>
        <strain evidence="9">1277</strain>
    </source>
</reference>
<dbReference type="InterPro" id="IPR044068">
    <property type="entry name" value="CB"/>
</dbReference>
<gene>
    <name evidence="9" type="ORF">K8V90_01915</name>
</gene>